<dbReference type="PANTHER" id="PTHR15830">
    <property type="entry name" value="TELOMERE LENGTH REGULATION PROTEIN TEL2 FAMILY MEMBER"/>
    <property type="match status" value="1"/>
</dbReference>
<dbReference type="Proteomes" id="UP000479710">
    <property type="component" value="Unassembled WGS sequence"/>
</dbReference>
<dbReference type="InterPro" id="IPR019337">
    <property type="entry name" value="Telomere_length_regulation_dom"/>
</dbReference>
<evidence type="ECO:0000259" key="3">
    <source>
        <dbReference type="Pfam" id="PF10193"/>
    </source>
</evidence>
<evidence type="ECO:0000256" key="1">
    <source>
        <dbReference type="ARBA" id="ARBA00006133"/>
    </source>
</evidence>
<gene>
    <name evidence="4" type="ORF">E2562_022240</name>
</gene>
<dbReference type="Gene3D" id="1.25.40.720">
    <property type="entry name" value="Telomere length regulation protein 2, C-terminal domain"/>
    <property type="match status" value="1"/>
</dbReference>
<feature type="region of interest" description="Disordered" evidence="2">
    <location>
        <begin position="145"/>
        <end position="178"/>
    </location>
</feature>
<dbReference type="OrthoDB" id="10572951at2759"/>
<dbReference type="Pfam" id="PF10193">
    <property type="entry name" value="Telomere_reg-2"/>
    <property type="match status" value="1"/>
</dbReference>
<dbReference type="InterPro" id="IPR051970">
    <property type="entry name" value="TEL2_Regulation"/>
</dbReference>
<proteinExistence type="inferred from homology"/>
<protein>
    <recommendedName>
        <fullName evidence="3">Telomere length regulation protein conserved domain-containing protein</fullName>
    </recommendedName>
</protein>
<dbReference type="GO" id="GO:0005829">
    <property type="term" value="C:cytosol"/>
    <property type="evidence" value="ECO:0007669"/>
    <property type="project" value="TreeGrafter"/>
</dbReference>
<accession>A0A6G1ENX0</accession>
<comment type="caution">
    <text evidence="4">The sequence shown here is derived from an EMBL/GenBank/DDBJ whole genome shotgun (WGS) entry which is preliminary data.</text>
</comment>
<evidence type="ECO:0000256" key="2">
    <source>
        <dbReference type="SAM" id="MobiDB-lite"/>
    </source>
</evidence>
<dbReference type="AlphaFoldDB" id="A0A6G1ENX0"/>
<dbReference type="GO" id="GO:0051879">
    <property type="term" value="F:Hsp90 protein binding"/>
    <property type="evidence" value="ECO:0007669"/>
    <property type="project" value="TreeGrafter"/>
</dbReference>
<organism evidence="4 5">
    <name type="scientific">Oryza meyeriana var. granulata</name>
    <dbReference type="NCBI Taxonomy" id="110450"/>
    <lineage>
        <taxon>Eukaryota</taxon>
        <taxon>Viridiplantae</taxon>
        <taxon>Streptophyta</taxon>
        <taxon>Embryophyta</taxon>
        <taxon>Tracheophyta</taxon>
        <taxon>Spermatophyta</taxon>
        <taxon>Magnoliopsida</taxon>
        <taxon>Liliopsida</taxon>
        <taxon>Poales</taxon>
        <taxon>Poaceae</taxon>
        <taxon>BOP clade</taxon>
        <taxon>Oryzoideae</taxon>
        <taxon>Oryzeae</taxon>
        <taxon>Oryzinae</taxon>
        <taxon>Oryza</taxon>
        <taxon>Oryza meyeriana</taxon>
    </lineage>
</organism>
<name>A0A6G1ENX0_9ORYZ</name>
<comment type="similarity">
    <text evidence="1">Belongs to the TEL2 family.</text>
</comment>
<keyword evidence="5" id="KW-1185">Reference proteome</keyword>
<dbReference type="InterPro" id="IPR038528">
    <property type="entry name" value="TEL2_C_sf"/>
</dbReference>
<feature type="domain" description="Telomere length regulation protein conserved" evidence="3">
    <location>
        <begin position="23"/>
        <end position="98"/>
    </location>
</feature>
<sequence>MDLVFYTLQIGLFHMDFDLVSKSIDKANKVENALSSAEKLVRASPDELCHNSGDIVRALVYVHCSDVAMEGEEDSAEEKRQKALAALLCMAMHPEASAIAPALLDMIRSRAVSQHPEAYVRRAREGSVLREVHQTQAGALLEGWIGREGQSNGPDASPWGPTAAGRINPRADASGAGI</sequence>
<evidence type="ECO:0000313" key="5">
    <source>
        <dbReference type="Proteomes" id="UP000479710"/>
    </source>
</evidence>
<dbReference type="PANTHER" id="PTHR15830:SF10">
    <property type="entry name" value="TELOMERE LENGTH REGULATION PROTEIN TEL2 HOMOLOG"/>
    <property type="match status" value="1"/>
</dbReference>
<dbReference type="GO" id="GO:0042162">
    <property type="term" value="F:telomeric DNA binding"/>
    <property type="evidence" value="ECO:0007669"/>
    <property type="project" value="TreeGrafter"/>
</dbReference>
<dbReference type="EMBL" id="SPHZ02000003">
    <property type="protein sequence ID" value="KAF0926319.1"/>
    <property type="molecule type" value="Genomic_DNA"/>
</dbReference>
<dbReference type="GO" id="GO:0051083">
    <property type="term" value="P:'de novo' cotranslational protein folding"/>
    <property type="evidence" value="ECO:0007669"/>
    <property type="project" value="TreeGrafter"/>
</dbReference>
<evidence type="ECO:0000313" key="4">
    <source>
        <dbReference type="EMBL" id="KAF0926319.1"/>
    </source>
</evidence>
<reference evidence="4 5" key="1">
    <citation type="submission" date="2019-11" db="EMBL/GenBank/DDBJ databases">
        <title>Whole genome sequence of Oryza granulata.</title>
        <authorList>
            <person name="Li W."/>
        </authorList>
    </citation>
    <scope>NUCLEOTIDE SEQUENCE [LARGE SCALE GENOMIC DNA]</scope>
    <source>
        <strain evidence="5">cv. Menghai</strain>
        <tissue evidence="4">Leaf</tissue>
    </source>
</reference>